<evidence type="ECO:0000313" key="2">
    <source>
        <dbReference type="Proteomes" id="UP000301424"/>
    </source>
</evidence>
<dbReference type="Proteomes" id="UP000301424">
    <property type="component" value="Segment"/>
</dbReference>
<sequence length="46" mass="5319">MINLTQHEKNLIARLRDCRQELSPADRHGLLDLIDELLEADEHGPE</sequence>
<reference evidence="1 2" key="1">
    <citation type="submission" date="2019-02" db="EMBL/GenBank/DDBJ databases">
        <title>Complete genome sequence of Burkholderia cenocepacia phage BcepSauron.</title>
        <authorList>
            <person name="Park K."/>
            <person name="Gonzalez C."/>
            <person name="Liu M."/>
            <person name="Gill J."/>
        </authorList>
    </citation>
    <scope>NUCLEOTIDE SEQUENCE [LARGE SCALE GENOMIC DNA]</scope>
</reference>
<evidence type="ECO:0000313" key="1">
    <source>
        <dbReference type="EMBL" id="QBQ74734.1"/>
    </source>
</evidence>
<dbReference type="EMBL" id="MK552141">
    <property type="protein sequence ID" value="QBQ74734.1"/>
    <property type="molecule type" value="Genomic_DNA"/>
</dbReference>
<keyword evidence="2" id="KW-1185">Reference proteome</keyword>
<gene>
    <name evidence="1" type="ORF">BcepSauron_354</name>
</gene>
<name>A0A482MLW4_9CAUD</name>
<protein>
    <submittedName>
        <fullName evidence="1">Uncharacterized protein</fullName>
    </submittedName>
</protein>
<organism evidence="1 2">
    <name type="scientific">Burkholderia phage BcepSauron</name>
    <dbReference type="NCBI Taxonomy" id="2530033"/>
    <lineage>
        <taxon>Viruses</taxon>
        <taxon>Duplodnaviria</taxon>
        <taxon>Heunggongvirae</taxon>
        <taxon>Uroviricota</taxon>
        <taxon>Caudoviricetes</taxon>
        <taxon>Sarumanvirus</taxon>
        <taxon>Sarumanvirus bcepsauron</taxon>
    </lineage>
</organism>
<proteinExistence type="predicted"/>
<accession>A0A482MLW4</accession>